<proteinExistence type="predicted"/>
<accession>C3XQ34</accession>
<sequence length="208" mass="23378">MENEGSGKMTFIKQSRGQRVGARSLTDGYGVVALWRPRVEVVLISGPSSRQGQISEGPTESKSCQSKSYVVQDQQQHTGERRVADPDDCHGDEDDEDQDYFARMAEAYRKNFCEETADLFSGTMEAGRWNEIVSQLNFTKSKADQLLSDSVSALKQKASEAYDSHPHHTSPPETLFRLQEVLVREAVLALAKQCREQNVVFPQSFEKK</sequence>
<feature type="region of interest" description="Disordered" evidence="1">
    <location>
        <begin position="1"/>
        <end position="21"/>
    </location>
</feature>
<evidence type="ECO:0000313" key="4">
    <source>
        <dbReference type="RefSeq" id="XP_035696800.1"/>
    </source>
</evidence>
<evidence type="ECO:0000313" key="3">
    <source>
        <dbReference type="Proteomes" id="UP000001554"/>
    </source>
</evidence>
<feature type="compositionally biased region" description="Basic and acidic residues" evidence="1">
    <location>
        <begin position="78"/>
        <end position="89"/>
    </location>
</feature>
<gene>
    <name evidence="4" type="primary">LOC118430197</name>
    <name evidence="2" type="ORF">BRAFLDRAFT_67370</name>
</gene>
<organism evidence="2">
    <name type="scientific">Branchiostoma floridae</name>
    <name type="common">Florida lancelet</name>
    <name type="synonym">Amphioxus</name>
    <dbReference type="NCBI Taxonomy" id="7739"/>
    <lineage>
        <taxon>Eukaryota</taxon>
        <taxon>Metazoa</taxon>
        <taxon>Chordata</taxon>
        <taxon>Cephalochordata</taxon>
        <taxon>Leptocardii</taxon>
        <taxon>Amphioxiformes</taxon>
        <taxon>Branchiostomatidae</taxon>
        <taxon>Branchiostoma</taxon>
    </lineage>
</organism>
<protein>
    <submittedName>
        <fullName evidence="4">Uncharacterized protein LOC118430197</fullName>
    </submittedName>
</protein>
<keyword evidence="3" id="KW-1185">Reference proteome</keyword>
<dbReference type="AlphaFoldDB" id="C3XQ34"/>
<dbReference type="OrthoDB" id="10060945at2759"/>
<reference evidence="4" key="3">
    <citation type="submission" date="2025-04" db="UniProtKB">
        <authorList>
            <consortium name="RefSeq"/>
        </authorList>
    </citation>
    <scope>IDENTIFICATION</scope>
    <source>
        <strain evidence="4">S238N-H82</strain>
        <tissue evidence="4">Testes</tissue>
    </source>
</reference>
<reference evidence="3" key="2">
    <citation type="journal article" date="2020" name="Nat. Ecol. Evol.">
        <title>Deeply conserved synteny resolves early events in vertebrate evolution.</title>
        <authorList>
            <person name="Simakov O."/>
            <person name="Marletaz F."/>
            <person name="Yue J.X."/>
            <person name="O'Connell B."/>
            <person name="Jenkins J."/>
            <person name="Brandt A."/>
            <person name="Calef R."/>
            <person name="Tung C.H."/>
            <person name="Huang T.K."/>
            <person name="Schmutz J."/>
            <person name="Satoh N."/>
            <person name="Yu J.K."/>
            <person name="Putnam N.H."/>
            <person name="Green R.E."/>
            <person name="Rokhsar D.S."/>
        </authorList>
    </citation>
    <scope>NUCLEOTIDE SEQUENCE [LARGE SCALE GENOMIC DNA]</scope>
    <source>
        <strain evidence="3">S238N-H82</strain>
    </source>
</reference>
<evidence type="ECO:0000313" key="2">
    <source>
        <dbReference type="EMBL" id="EEN70055.1"/>
    </source>
</evidence>
<dbReference type="EMBL" id="GG666451">
    <property type="protein sequence ID" value="EEN70055.1"/>
    <property type="molecule type" value="Genomic_DNA"/>
</dbReference>
<dbReference type="RefSeq" id="XP_035696800.1">
    <property type="nucleotide sequence ID" value="XM_035840907.1"/>
</dbReference>
<feature type="region of interest" description="Disordered" evidence="1">
    <location>
        <begin position="46"/>
        <end position="96"/>
    </location>
</feature>
<reference evidence="2" key="1">
    <citation type="journal article" date="2008" name="Nature">
        <title>The amphioxus genome and the evolution of the chordate karyotype.</title>
        <authorList>
            <consortium name="US DOE Joint Genome Institute (JGI-PGF)"/>
            <person name="Putnam N.H."/>
            <person name="Butts T."/>
            <person name="Ferrier D.E.K."/>
            <person name="Furlong R.F."/>
            <person name="Hellsten U."/>
            <person name="Kawashima T."/>
            <person name="Robinson-Rechavi M."/>
            <person name="Shoguchi E."/>
            <person name="Terry A."/>
            <person name="Yu J.-K."/>
            <person name="Benito-Gutierrez E.L."/>
            <person name="Dubchak I."/>
            <person name="Garcia-Fernandez J."/>
            <person name="Gibson-Brown J.J."/>
            <person name="Grigoriev I.V."/>
            <person name="Horton A.C."/>
            <person name="de Jong P.J."/>
            <person name="Jurka J."/>
            <person name="Kapitonov V.V."/>
            <person name="Kohara Y."/>
            <person name="Kuroki Y."/>
            <person name="Lindquist E."/>
            <person name="Lucas S."/>
            <person name="Osoegawa K."/>
            <person name="Pennacchio L.A."/>
            <person name="Salamov A.A."/>
            <person name="Satou Y."/>
            <person name="Sauka-Spengler T."/>
            <person name="Schmutz J."/>
            <person name="Shin-I T."/>
            <person name="Toyoda A."/>
            <person name="Bronner-Fraser M."/>
            <person name="Fujiyama A."/>
            <person name="Holland L.Z."/>
            <person name="Holland P.W.H."/>
            <person name="Satoh N."/>
            <person name="Rokhsar D.S."/>
        </authorList>
    </citation>
    <scope>NUCLEOTIDE SEQUENCE [LARGE SCALE GENOMIC DNA]</scope>
    <source>
        <strain evidence="2">S238N-H82</strain>
        <tissue evidence="2">Testes</tissue>
    </source>
</reference>
<dbReference type="GeneID" id="118430197"/>
<dbReference type="Proteomes" id="UP000001554">
    <property type="component" value="Chromosome 14"/>
</dbReference>
<feature type="compositionally biased region" description="Polar residues" evidence="1">
    <location>
        <begin position="46"/>
        <end position="77"/>
    </location>
</feature>
<evidence type="ECO:0000256" key="1">
    <source>
        <dbReference type="SAM" id="MobiDB-lite"/>
    </source>
</evidence>
<name>C3XQ34_BRAFL</name>
<dbReference type="KEGG" id="bfo:118430197"/>
<dbReference type="InParanoid" id="C3XQ34"/>